<evidence type="ECO:0000256" key="7">
    <source>
        <dbReference type="ARBA" id="ARBA00022737"/>
    </source>
</evidence>
<reference evidence="17" key="1">
    <citation type="submission" date="2020-01" db="EMBL/GenBank/DDBJ databases">
        <authorList>
            <consortium name="DOE Joint Genome Institute"/>
            <person name="Haridas S."/>
            <person name="Albert R."/>
            <person name="Binder M."/>
            <person name="Bloem J."/>
            <person name="Labutti K."/>
            <person name="Salamov A."/>
            <person name="Andreopoulos B."/>
            <person name="Baker S.E."/>
            <person name="Barry K."/>
            <person name="Bills G."/>
            <person name="Bluhm B.H."/>
            <person name="Cannon C."/>
            <person name="Castanera R."/>
            <person name="Culley D.E."/>
            <person name="Daum C."/>
            <person name="Ezra D."/>
            <person name="Gonzalez J.B."/>
            <person name="Henrissat B."/>
            <person name="Kuo A."/>
            <person name="Liang C."/>
            <person name="Lipzen A."/>
            <person name="Lutzoni F."/>
            <person name="Magnuson J."/>
            <person name="Mondo S."/>
            <person name="Nolan M."/>
            <person name="Ohm R."/>
            <person name="Pangilinan J."/>
            <person name="Park H.-J."/>
            <person name="Ramirez L."/>
            <person name="Alfaro M."/>
            <person name="Sun H."/>
            <person name="Tritt A."/>
            <person name="Yoshinaga Y."/>
            <person name="Zwiers L.-H."/>
            <person name="Turgeon B.G."/>
            <person name="Goodwin S.B."/>
            <person name="Spatafora J.W."/>
            <person name="Crous P.W."/>
            <person name="Grigoriev I.V."/>
        </authorList>
    </citation>
    <scope>NUCLEOTIDE SEQUENCE</scope>
    <source>
        <strain evidence="17">CBS 342.82</strain>
    </source>
</reference>
<feature type="repeat" description="WD" evidence="9">
    <location>
        <begin position="1414"/>
        <end position="1455"/>
    </location>
</feature>
<evidence type="ECO:0000256" key="4">
    <source>
        <dbReference type="ARBA" id="ARBA00022490"/>
    </source>
</evidence>
<dbReference type="InterPro" id="IPR019775">
    <property type="entry name" value="WD40_repeat_CS"/>
</dbReference>
<comment type="pathway">
    <text evidence="2">tRNA modification; 5-methoxycarbonylmethyl-2-thiouridine-tRNA biosynthesis.</text>
</comment>
<accession>A0A6J3LY76</accession>
<evidence type="ECO:0000256" key="10">
    <source>
        <dbReference type="SAM" id="MobiDB-lite"/>
    </source>
</evidence>
<comment type="subcellular location">
    <subcellularLocation>
        <location evidence="1">Cytoplasm</location>
    </subcellularLocation>
</comment>
<reference evidence="17" key="3">
    <citation type="submission" date="2025-08" db="UniProtKB">
        <authorList>
            <consortium name="RefSeq"/>
        </authorList>
    </citation>
    <scope>IDENTIFICATION</scope>
    <source>
        <strain evidence="17">CBS 342.82</strain>
    </source>
</reference>
<dbReference type="Pfam" id="PF04762">
    <property type="entry name" value="Beta-prop_ELP1_1st"/>
    <property type="match status" value="1"/>
</dbReference>
<evidence type="ECO:0000256" key="5">
    <source>
        <dbReference type="ARBA" id="ARBA00022574"/>
    </source>
</evidence>
<feature type="repeat" description="WD" evidence="9">
    <location>
        <begin position="1373"/>
        <end position="1414"/>
    </location>
</feature>
<dbReference type="InterPro" id="IPR001680">
    <property type="entry name" value="WD40_rpt"/>
</dbReference>
<dbReference type="RefSeq" id="XP_033457285.1">
    <property type="nucleotide sequence ID" value="XM_033607906.1"/>
</dbReference>
<evidence type="ECO:0000259" key="11">
    <source>
        <dbReference type="Pfam" id="PF04762"/>
    </source>
</evidence>
<feature type="domain" description="ELP1 three-helical bundle" evidence="15">
    <location>
        <begin position="1076"/>
        <end position="1248"/>
    </location>
</feature>
<dbReference type="InterPro" id="IPR015943">
    <property type="entry name" value="WD40/YVTN_repeat-like_dom_sf"/>
</dbReference>
<protein>
    <recommendedName>
        <fullName evidence="8">Elongator complex protein 1</fullName>
    </recommendedName>
</protein>
<name>A0A6J3LY76_9PEZI</name>
<dbReference type="Pfam" id="PF23925">
    <property type="entry name" value="A-sol_ELP1"/>
    <property type="match status" value="1"/>
</dbReference>
<dbReference type="InterPro" id="IPR056165">
    <property type="entry name" value="Beta-prop_ELP1_2nd"/>
</dbReference>
<evidence type="ECO:0000313" key="17">
    <source>
        <dbReference type="RefSeq" id="XP_033457285.1"/>
    </source>
</evidence>
<dbReference type="PANTHER" id="PTHR12747">
    <property type="entry name" value="ELONGATOR COMPLEX PROTEIN 1"/>
    <property type="match status" value="1"/>
</dbReference>
<gene>
    <name evidence="17" type="ORF">K489DRAFT_412227</name>
</gene>
<feature type="repeat" description="WD" evidence="9">
    <location>
        <begin position="1580"/>
        <end position="1621"/>
    </location>
</feature>
<feature type="domain" description="ELP1 alpha-solenoid" evidence="14">
    <location>
        <begin position="682"/>
        <end position="893"/>
    </location>
</feature>
<dbReference type="OrthoDB" id="40048at2759"/>
<dbReference type="SUPFAM" id="SSF50978">
    <property type="entry name" value="WD40 repeat-like"/>
    <property type="match status" value="1"/>
</dbReference>
<dbReference type="InterPro" id="IPR006849">
    <property type="entry name" value="Elp1"/>
</dbReference>
<evidence type="ECO:0000313" key="16">
    <source>
        <dbReference type="Proteomes" id="UP000504637"/>
    </source>
</evidence>
<feature type="domain" description="ELP1 N-terminal second beta-propeller" evidence="12">
    <location>
        <begin position="401"/>
        <end position="658"/>
    </location>
</feature>
<evidence type="ECO:0000259" key="15">
    <source>
        <dbReference type="Pfam" id="PF23936"/>
    </source>
</evidence>
<evidence type="ECO:0000259" key="12">
    <source>
        <dbReference type="Pfam" id="PF23797"/>
    </source>
</evidence>
<evidence type="ECO:0000259" key="14">
    <source>
        <dbReference type="Pfam" id="PF23925"/>
    </source>
</evidence>
<evidence type="ECO:0000256" key="6">
    <source>
        <dbReference type="ARBA" id="ARBA00022694"/>
    </source>
</evidence>
<dbReference type="Proteomes" id="UP000504637">
    <property type="component" value="Unplaced"/>
</dbReference>
<dbReference type="InterPro" id="IPR056169">
    <property type="entry name" value="HB_ELP1"/>
</dbReference>
<dbReference type="Pfam" id="PF00400">
    <property type="entry name" value="WD40"/>
    <property type="match status" value="5"/>
</dbReference>
<keyword evidence="16" id="KW-1185">Reference proteome</keyword>
<dbReference type="PANTHER" id="PTHR12747:SF0">
    <property type="entry name" value="ELONGATOR COMPLEX PROTEIN 1"/>
    <property type="match status" value="1"/>
</dbReference>
<dbReference type="InterPro" id="IPR056166">
    <property type="entry name" value="TPR_ELP1"/>
</dbReference>
<dbReference type="Pfam" id="PF23878">
    <property type="entry name" value="TPR_ELP1"/>
    <property type="match status" value="1"/>
</dbReference>
<proteinExistence type="inferred from homology"/>
<dbReference type="SUPFAM" id="SSF69322">
    <property type="entry name" value="Tricorn protease domain 2"/>
    <property type="match status" value="1"/>
</dbReference>
<dbReference type="GO" id="GO:0005829">
    <property type="term" value="C:cytosol"/>
    <property type="evidence" value="ECO:0007669"/>
    <property type="project" value="TreeGrafter"/>
</dbReference>
<dbReference type="InterPro" id="IPR036322">
    <property type="entry name" value="WD40_repeat_dom_sf"/>
</dbReference>
<dbReference type="Gene3D" id="2.130.10.10">
    <property type="entry name" value="YVTN repeat-like/Quinoprotein amine dehydrogenase"/>
    <property type="match status" value="1"/>
</dbReference>
<evidence type="ECO:0000259" key="13">
    <source>
        <dbReference type="Pfam" id="PF23878"/>
    </source>
</evidence>
<dbReference type="InterPro" id="IPR020472">
    <property type="entry name" value="WD40_PAC1"/>
</dbReference>
<feature type="domain" description="ELP1 first N-terminal beta-propeller" evidence="11">
    <location>
        <begin position="1"/>
        <end position="363"/>
    </location>
</feature>
<dbReference type="PRINTS" id="PR00320">
    <property type="entry name" value="GPROTEINBRPT"/>
</dbReference>
<feature type="region of interest" description="Disordered" evidence="10">
    <location>
        <begin position="1160"/>
        <end position="1185"/>
    </location>
</feature>
<evidence type="ECO:0000256" key="2">
    <source>
        <dbReference type="ARBA" id="ARBA00005043"/>
    </source>
</evidence>
<dbReference type="Pfam" id="PF23936">
    <property type="entry name" value="HB_ELP1"/>
    <property type="match status" value="1"/>
</dbReference>
<keyword evidence="6" id="KW-0819">tRNA processing</keyword>
<dbReference type="PROSITE" id="PS00678">
    <property type="entry name" value="WD_REPEATS_1"/>
    <property type="match status" value="2"/>
</dbReference>
<evidence type="ECO:0000256" key="9">
    <source>
        <dbReference type="PROSITE-ProRule" id="PRU00221"/>
    </source>
</evidence>
<keyword evidence="4" id="KW-0963">Cytoplasm</keyword>
<dbReference type="SMART" id="SM00320">
    <property type="entry name" value="WD40"/>
    <property type="match status" value="8"/>
</dbReference>
<dbReference type="PROSITE" id="PS50294">
    <property type="entry name" value="WD_REPEATS_REGION"/>
    <property type="match status" value="3"/>
</dbReference>
<dbReference type="GO" id="GO:0000049">
    <property type="term" value="F:tRNA binding"/>
    <property type="evidence" value="ECO:0007669"/>
    <property type="project" value="TreeGrafter"/>
</dbReference>
<dbReference type="InterPro" id="IPR056167">
    <property type="entry name" value="A-sol_ELP1"/>
</dbReference>
<keyword evidence="5 9" id="KW-0853">WD repeat</keyword>
<reference evidence="17" key="2">
    <citation type="submission" date="2020-04" db="EMBL/GenBank/DDBJ databases">
        <authorList>
            <consortium name="NCBI Genome Project"/>
        </authorList>
    </citation>
    <scope>NUCLEOTIDE SEQUENCE</scope>
    <source>
        <strain evidence="17">CBS 342.82</strain>
    </source>
</reference>
<dbReference type="UniPathway" id="UPA00988"/>
<comment type="similarity">
    <text evidence="3">Belongs to the ELP1/IKA1 family.</text>
</comment>
<dbReference type="InterPro" id="IPR056164">
    <property type="entry name" value="Beta-prop_ELP1_1st"/>
</dbReference>
<keyword evidence="7" id="KW-0677">Repeat</keyword>
<evidence type="ECO:0000256" key="1">
    <source>
        <dbReference type="ARBA" id="ARBA00004496"/>
    </source>
</evidence>
<dbReference type="Pfam" id="PF23797">
    <property type="entry name" value="Beta-prop_ELP1_2nd"/>
    <property type="match status" value="1"/>
</dbReference>
<feature type="domain" description="ELP1 TPR" evidence="13">
    <location>
        <begin position="901"/>
        <end position="1061"/>
    </location>
</feature>
<evidence type="ECO:0000256" key="3">
    <source>
        <dbReference type="ARBA" id="ARBA00006086"/>
    </source>
</evidence>
<dbReference type="GO" id="GO:0033588">
    <property type="term" value="C:elongator holoenzyme complex"/>
    <property type="evidence" value="ECO:0007669"/>
    <property type="project" value="InterPro"/>
</dbReference>
<organism evidence="17">
    <name type="scientific">Dissoconium aciculare CBS 342.82</name>
    <dbReference type="NCBI Taxonomy" id="1314786"/>
    <lineage>
        <taxon>Eukaryota</taxon>
        <taxon>Fungi</taxon>
        <taxon>Dikarya</taxon>
        <taxon>Ascomycota</taxon>
        <taxon>Pezizomycotina</taxon>
        <taxon>Dothideomycetes</taxon>
        <taxon>Dothideomycetidae</taxon>
        <taxon>Mycosphaerellales</taxon>
        <taxon>Dissoconiaceae</taxon>
        <taxon>Dissoconium</taxon>
    </lineage>
</organism>
<dbReference type="PROSITE" id="PS50082">
    <property type="entry name" value="WD_REPEATS_2"/>
    <property type="match status" value="4"/>
</dbReference>
<dbReference type="CDD" id="cd00200">
    <property type="entry name" value="WD40"/>
    <property type="match status" value="1"/>
</dbReference>
<evidence type="ECO:0000256" key="8">
    <source>
        <dbReference type="ARBA" id="ARBA00029535"/>
    </source>
</evidence>
<dbReference type="GO" id="GO:0002926">
    <property type="term" value="P:tRNA wobble base 5-methoxycarbonylmethyl-2-thiouridinylation"/>
    <property type="evidence" value="ECO:0007669"/>
    <property type="project" value="TreeGrafter"/>
</dbReference>
<dbReference type="GeneID" id="54365705"/>
<feature type="repeat" description="WD" evidence="9">
    <location>
        <begin position="1508"/>
        <end position="1549"/>
    </location>
</feature>
<sequence length="1643" mass="181414">MRNLRNTFHAAIRLPGGTPNLTATAWDGNDLICSFGPTPESHTISLKKFPQGSFSSDEAVSIASWDSPSPNPEAVCDCVVSLHCLSESGIICLILEGGDIVLVRENPQLGEDLIEIVGSVDAGITAAAWSPDEELLIIATKADTLLYMTREFEGTTSINLTQDDLRVSNHVSVGWGKAETQFKGRGAKALRDPTVPEHVDQGRLSDRDDSRTTISWRGDGQFVAVNSILESDIRRRIIRVYTREGILESVSEPVDGLEGALSWKPSGQIIAAIQRRENSIDVVFFERNGLRHGEFGLRILEADVSKIGSHISLLWNNDSSVLAVTFTDRVQLWTMGNYHYYLKQEILFPATIEQRVNTVWHAEKALDLVSFSGKELHVLTYVQHVARGSSLTPNDQGIVAVIDGAKLKITPLRTANVPPPMAFDEIDLPSNAIDVSIGASGKIIAVLHADQISLWACDYSSKPLQRAKSLRTIGIRDQEQPRTVIHRQIELVDANNIVTIAVSPNSSGSLIHSFDESNENSSTPEVTHISTLFKAVNQNRILYQVNKGAIRHVGTDLSSNNVTELSLACTAVDVWADDSTPIAIGLSANGTLHISGPAQSLKIPGCTSFCVTATHLIFTTSQHLLKFVHLNSEELVVPPDEPEKDERCRSIERGAKLVTVVPSAYSIVLQMPRGNLETIYPRALVLVGIRQAISGKDYKKAFSICRTQRVDMNILHDYAPAQFMENVELFVQQLKKVEYIDLFLSSLSEDDVSQTLYKDTIKLSGGDTVPEITPASQLSNVPSTTKPSKVNLICDNFLRVLQLQRATHLENIVTCHVSKNPPDLEAGLALISDLRKSDNQAHLDKAVQHICFLADVNRLYDAALGIYDIDVALLVAQQSQKDPREYLPHLQKLHEMPSLLQRFTIDNDLKRYHKALDHLHAMDDFERLKTFTTQHELYATAIELYRYDSSRLGQLMRLHADFLSERSRYKEAGIAYEYIQDYESAFQAYRSANLWRECLSSATFMEMPEDKIKNVAGDIADSLVEAKDFIAAATVHLDYLKDIESATRLFCKGYQFSEAIRQVAVHGKSALVKDIVDPGLVESSASTTELLAEMRTQLGAQIPRLRELRQKKAEDPMAFLDGGEGGVGGDDIPDNISLAATDASTSGGTFMTRYTNRSTGTLATNATRKTSKNRRREERKRARGKKGTVYEEEYLVNSVARLIERLNSVGEDVERLIEGLMRRTMRERAIAVDAAYKDVLDACKECMAEVFESPVTVAGPVGAGPDGEGASDQAPRPWGGQGVLWEALSASQQKREAPVLKGIERLSLLDHGSAGYRFWEALSGICSRTIPHPDSQVNRLAVSPDKRFLAAAGHHTVKLYDIRSTNPAAVLTFEGHTGNITGIQFHCEGKWLVTSSEDGTVKIWDTRSGHIQRNYSHNVPVNDVVIHPNQGELISCDRGGNVRIWDLGENRCSHQLIPEEDKPVASVTVATDGSLLCAAVSSSVGGKVFIWRLVTVKDVTSLLPVTEFVAHPTYITRVLLSPDVRKLATCSADHTAKIWTVDVENLQASMPIGGDGDTEDGEDEELEERVYQPLPLESELDGHQRWVWDCAFSADSAYLVTACSDHYARLWDLNGKNIIRQYNGHHRGAVCVALNDYSGTEAM</sequence>